<evidence type="ECO:0000256" key="5">
    <source>
        <dbReference type="ARBA" id="ARBA00023284"/>
    </source>
</evidence>
<keyword evidence="3" id="KW-1015">Disulfide bond</keyword>
<dbReference type="Pfam" id="PF01430">
    <property type="entry name" value="HSP33"/>
    <property type="match status" value="1"/>
</dbReference>
<dbReference type="InterPro" id="IPR016153">
    <property type="entry name" value="Heat_shock_Hsp33_N"/>
</dbReference>
<gene>
    <name evidence="7" type="primary">hslO</name>
    <name evidence="7" type="ORF">VVAX_02517</name>
</gene>
<dbReference type="PANTHER" id="PTHR30111:SF1">
    <property type="entry name" value="33 KDA CHAPERONIN"/>
    <property type="match status" value="1"/>
</dbReference>
<dbReference type="InterPro" id="IPR016154">
    <property type="entry name" value="Heat_shock_Hsp33_C"/>
</dbReference>
<feature type="region of interest" description="Disordered" evidence="6">
    <location>
        <begin position="1"/>
        <end position="20"/>
    </location>
</feature>
<name>A0A679IW31_VARPD</name>
<evidence type="ECO:0000256" key="6">
    <source>
        <dbReference type="SAM" id="MobiDB-lite"/>
    </source>
</evidence>
<dbReference type="InterPro" id="IPR000397">
    <property type="entry name" value="Heat_shock_Hsp33"/>
</dbReference>
<dbReference type="SUPFAM" id="SSF118352">
    <property type="entry name" value="HSP33 redox switch-like"/>
    <property type="match status" value="1"/>
</dbReference>
<dbReference type="EMBL" id="LR743507">
    <property type="protein sequence ID" value="CAA2103946.1"/>
    <property type="molecule type" value="Genomic_DNA"/>
</dbReference>
<keyword evidence="5" id="KW-0676">Redox-active center</keyword>
<evidence type="ECO:0000313" key="7">
    <source>
        <dbReference type="EMBL" id="CAA2103946.1"/>
    </source>
</evidence>
<dbReference type="CDD" id="cd00498">
    <property type="entry name" value="Hsp33"/>
    <property type="match status" value="1"/>
</dbReference>
<dbReference type="Gene3D" id="1.10.287.480">
    <property type="entry name" value="helix hairpin bin"/>
    <property type="match status" value="1"/>
</dbReference>
<evidence type="ECO:0000256" key="1">
    <source>
        <dbReference type="ARBA" id="ARBA00022490"/>
    </source>
</evidence>
<accession>A0A679IW31</accession>
<sequence length="361" mass="39572">MWKTPIASRRASRRSPEPRRCRHLKKENVVSELHKFLFDGLPVRGMIVRLTDAWQEILARRASNTATGAYPPPVAELLGEMTAAATLMQANIKFNGALILQIFGDGPVKVAVAEAKPDLSLRATAKVIGDLPADARLPDMVNVNNKGRCAITLDPKDKLPGTTPYQGVVPLFGDNGEKLGKLSDVLQHYMLQSEQLDTTLVLAADDKVAAGLLIQRLPVKGEGNLEGTADKDHDQANEDQIGRNEDYNRISILASSLKRDELLTLDVETILRRLFWEEKLLRFEPQTGAAGPHFACTCGRERVAQMIRGLGVEEAESILAERGDIEVGCDFCGKQYRFDAVDAAQLFTPLGDQIPGSPVVQ</sequence>
<dbReference type="Gene3D" id="3.90.1280.10">
    <property type="entry name" value="HSP33 redox switch-like"/>
    <property type="match status" value="1"/>
</dbReference>
<keyword evidence="2" id="KW-0862">Zinc</keyword>
<dbReference type="GO" id="GO:0042026">
    <property type="term" value="P:protein refolding"/>
    <property type="evidence" value="ECO:0007669"/>
    <property type="project" value="TreeGrafter"/>
</dbReference>
<proteinExistence type="predicted"/>
<organism evidence="7">
    <name type="scientific">Variovorax paradoxus</name>
    <dbReference type="NCBI Taxonomy" id="34073"/>
    <lineage>
        <taxon>Bacteria</taxon>
        <taxon>Pseudomonadati</taxon>
        <taxon>Pseudomonadota</taxon>
        <taxon>Betaproteobacteria</taxon>
        <taxon>Burkholderiales</taxon>
        <taxon>Comamonadaceae</taxon>
        <taxon>Variovorax</taxon>
    </lineage>
</organism>
<evidence type="ECO:0000256" key="4">
    <source>
        <dbReference type="ARBA" id="ARBA00023186"/>
    </source>
</evidence>
<dbReference type="InterPro" id="IPR023212">
    <property type="entry name" value="Hsp33_helix_hairpin_bin_dom_sf"/>
</dbReference>
<keyword evidence="1" id="KW-0963">Cytoplasm</keyword>
<evidence type="ECO:0000256" key="2">
    <source>
        <dbReference type="ARBA" id="ARBA00022833"/>
    </source>
</evidence>
<dbReference type="GO" id="GO:0051082">
    <property type="term" value="F:unfolded protein binding"/>
    <property type="evidence" value="ECO:0007669"/>
    <property type="project" value="InterPro"/>
</dbReference>
<dbReference type="SUPFAM" id="SSF64397">
    <property type="entry name" value="Hsp33 domain"/>
    <property type="match status" value="1"/>
</dbReference>
<evidence type="ECO:0000256" key="3">
    <source>
        <dbReference type="ARBA" id="ARBA00023157"/>
    </source>
</evidence>
<dbReference type="GO" id="GO:0005737">
    <property type="term" value="C:cytoplasm"/>
    <property type="evidence" value="ECO:0007669"/>
    <property type="project" value="InterPro"/>
</dbReference>
<reference evidence="7" key="1">
    <citation type="submission" date="2019-12" db="EMBL/GenBank/DDBJ databases">
        <authorList>
            <person name="Cremers G."/>
        </authorList>
    </citation>
    <scope>NUCLEOTIDE SEQUENCE</scope>
    <source>
        <strain evidence="7">Vvax</strain>
    </source>
</reference>
<dbReference type="Gene3D" id="3.55.30.10">
    <property type="entry name" value="Hsp33 domain"/>
    <property type="match status" value="1"/>
</dbReference>
<dbReference type="PANTHER" id="PTHR30111">
    <property type="entry name" value="33 KDA CHAPERONIN"/>
    <property type="match status" value="1"/>
</dbReference>
<keyword evidence="4" id="KW-0143">Chaperone</keyword>
<protein>
    <submittedName>
        <fullName evidence="7">33 kDa chaperonin</fullName>
    </submittedName>
</protein>
<dbReference type="GO" id="GO:0044183">
    <property type="term" value="F:protein folding chaperone"/>
    <property type="evidence" value="ECO:0007669"/>
    <property type="project" value="TreeGrafter"/>
</dbReference>
<dbReference type="AlphaFoldDB" id="A0A679IW31"/>